<dbReference type="GO" id="GO:0016020">
    <property type="term" value="C:membrane"/>
    <property type="evidence" value="ECO:0007669"/>
    <property type="project" value="UniProtKB-SubCell"/>
</dbReference>
<keyword evidence="4 5" id="KW-0472">Membrane</keyword>
<evidence type="ECO:0000313" key="7">
    <source>
        <dbReference type="Proteomes" id="UP000251197"/>
    </source>
</evidence>
<dbReference type="GO" id="GO:0022857">
    <property type="term" value="F:transmembrane transporter activity"/>
    <property type="evidence" value="ECO:0007669"/>
    <property type="project" value="InterPro"/>
</dbReference>
<sequence>MGGYHRRMYHQLNVPFCSGPNLLALALVKSIVGINISWGMWFLAFLPLGLLLLLTMRCWPTGSIRLK</sequence>
<dbReference type="InterPro" id="IPR001898">
    <property type="entry name" value="SLC13A/DASS"/>
</dbReference>
<feature type="transmembrane region" description="Helical" evidence="5">
    <location>
        <begin position="12"/>
        <end position="32"/>
    </location>
</feature>
<evidence type="ECO:0000256" key="4">
    <source>
        <dbReference type="ARBA" id="ARBA00023136"/>
    </source>
</evidence>
<evidence type="ECO:0000313" key="6">
    <source>
        <dbReference type="EMBL" id="SQA97189.1"/>
    </source>
</evidence>
<proteinExistence type="predicted"/>
<protein>
    <submittedName>
        <fullName evidence="6">Transporter, divalent anion:Na+ symporter (DASS) family</fullName>
    </submittedName>
</protein>
<feature type="transmembrane region" description="Helical" evidence="5">
    <location>
        <begin position="38"/>
        <end position="59"/>
    </location>
</feature>
<keyword evidence="3 5" id="KW-1133">Transmembrane helix</keyword>
<keyword evidence="2 5" id="KW-0812">Transmembrane</keyword>
<dbReference type="EMBL" id="UAVU01000003">
    <property type="protein sequence ID" value="SQA97189.1"/>
    <property type="molecule type" value="Genomic_DNA"/>
</dbReference>
<reference evidence="6 7" key="1">
    <citation type="submission" date="2018-06" db="EMBL/GenBank/DDBJ databases">
        <authorList>
            <consortium name="Pathogen Informatics"/>
            <person name="Doyle S."/>
        </authorList>
    </citation>
    <scope>NUCLEOTIDE SEQUENCE [LARGE SCALE GENOMIC DNA]</scope>
    <source>
        <strain evidence="6 7">NCTC12120</strain>
    </source>
</reference>
<evidence type="ECO:0000256" key="2">
    <source>
        <dbReference type="ARBA" id="ARBA00022692"/>
    </source>
</evidence>
<accession>A0A2X2V692</accession>
<dbReference type="Pfam" id="PF00939">
    <property type="entry name" value="Na_sulph_symp"/>
    <property type="match status" value="1"/>
</dbReference>
<evidence type="ECO:0000256" key="3">
    <source>
        <dbReference type="ARBA" id="ARBA00022989"/>
    </source>
</evidence>
<dbReference type="Proteomes" id="UP000251197">
    <property type="component" value="Unassembled WGS sequence"/>
</dbReference>
<name>A0A2X2V692_9ENTR</name>
<evidence type="ECO:0000256" key="5">
    <source>
        <dbReference type="SAM" id="Phobius"/>
    </source>
</evidence>
<gene>
    <name evidence="6" type="ORF">NCTC12120_01006</name>
</gene>
<organism evidence="6 7">
    <name type="scientific">Cedecea neteri</name>
    <dbReference type="NCBI Taxonomy" id="158822"/>
    <lineage>
        <taxon>Bacteria</taxon>
        <taxon>Pseudomonadati</taxon>
        <taxon>Pseudomonadota</taxon>
        <taxon>Gammaproteobacteria</taxon>
        <taxon>Enterobacterales</taxon>
        <taxon>Enterobacteriaceae</taxon>
        <taxon>Cedecea</taxon>
    </lineage>
</organism>
<evidence type="ECO:0000256" key="1">
    <source>
        <dbReference type="ARBA" id="ARBA00004141"/>
    </source>
</evidence>
<comment type="subcellular location">
    <subcellularLocation>
        <location evidence="1">Membrane</location>
        <topology evidence="1">Multi-pass membrane protein</topology>
    </subcellularLocation>
</comment>
<dbReference type="AlphaFoldDB" id="A0A2X2V692"/>